<evidence type="ECO:0000256" key="9">
    <source>
        <dbReference type="SAM" id="MobiDB-lite"/>
    </source>
</evidence>
<accession>A0A419WBD0</accession>
<feature type="domain" description="TonB-dependent receptor plug" evidence="11">
    <location>
        <begin position="117"/>
        <end position="240"/>
    </location>
</feature>
<dbReference type="Pfam" id="PF07715">
    <property type="entry name" value="Plug"/>
    <property type="match status" value="1"/>
</dbReference>
<organism evidence="12 13">
    <name type="scientific">Mangrovibacterium diazotrophicum</name>
    <dbReference type="NCBI Taxonomy" id="1261403"/>
    <lineage>
        <taxon>Bacteria</taxon>
        <taxon>Pseudomonadati</taxon>
        <taxon>Bacteroidota</taxon>
        <taxon>Bacteroidia</taxon>
        <taxon>Marinilabiliales</taxon>
        <taxon>Prolixibacteraceae</taxon>
        <taxon>Mangrovibacterium</taxon>
    </lineage>
</organism>
<comment type="similarity">
    <text evidence="8">Belongs to the TonB-dependent receptor family.</text>
</comment>
<dbReference type="EMBL" id="RAPN01000001">
    <property type="protein sequence ID" value="RKD92791.1"/>
    <property type="molecule type" value="Genomic_DNA"/>
</dbReference>
<reference evidence="12 13" key="1">
    <citation type="submission" date="2018-09" db="EMBL/GenBank/DDBJ databases">
        <title>Genomic Encyclopedia of Archaeal and Bacterial Type Strains, Phase II (KMG-II): from individual species to whole genera.</title>
        <authorList>
            <person name="Goeker M."/>
        </authorList>
    </citation>
    <scope>NUCLEOTIDE SEQUENCE [LARGE SCALE GENOMIC DNA]</scope>
    <source>
        <strain evidence="12 13">DSM 27148</strain>
    </source>
</reference>
<dbReference type="PANTHER" id="PTHR30069:SF29">
    <property type="entry name" value="HEMOGLOBIN AND HEMOGLOBIN-HAPTOGLOBIN-BINDING PROTEIN 1-RELATED"/>
    <property type="match status" value="1"/>
</dbReference>
<evidence type="ECO:0000256" key="7">
    <source>
        <dbReference type="ARBA" id="ARBA00023237"/>
    </source>
</evidence>
<evidence type="ECO:0000256" key="4">
    <source>
        <dbReference type="ARBA" id="ARBA00022692"/>
    </source>
</evidence>
<keyword evidence="5 10" id="KW-0732">Signal</keyword>
<evidence type="ECO:0000256" key="3">
    <source>
        <dbReference type="ARBA" id="ARBA00022452"/>
    </source>
</evidence>
<gene>
    <name evidence="12" type="ORF">BC643_3168</name>
</gene>
<dbReference type="InterPro" id="IPR023997">
    <property type="entry name" value="TonB-dep_OMP_SusC/RagA_CS"/>
</dbReference>
<dbReference type="InterPro" id="IPR012910">
    <property type="entry name" value="Plug_dom"/>
</dbReference>
<dbReference type="GO" id="GO:0044718">
    <property type="term" value="P:siderophore transmembrane transport"/>
    <property type="evidence" value="ECO:0007669"/>
    <property type="project" value="TreeGrafter"/>
</dbReference>
<dbReference type="InterPro" id="IPR037066">
    <property type="entry name" value="Plug_dom_sf"/>
</dbReference>
<keyword evidence="2 8" id="KW-0813">Transport</keyword>
<protein>
    <submittedName>
        <fullName evidence="12">TonB-linked SusC/RagA family outer membrane protein</fullName>
    </submittedName>
</protein>
<dbReference type="NCBIfam" id="TIGR04057">
    <property type="entry name" value="SusC_RagA_signa"/>
    <property type="match status" value="1"/>
</dbReference>
<evidence type="ECO:0000256" key="1">
    <source>
        <dbReference type="ARBA" id="ARBA00004571"/>
    </source>
</evidence>
<evidence type="ECO:0000256" key="2">
    <source>
        <dbReference type="ARBA" id="ARBA00022448"/>
    </source>
</evidence>
<dbReference type="GO" id="GO:0015344">
    <property type="term" value="F:siderophore uptake transmembrane transporter activity"/>
    <property type="evidence" value="ECO:0007669"/>
    <property type="project" value="TreeGrafter"/>
</dbReference>
<dbReference type="Proteomes" id="UP000283387">
    <property type="component" value="Unassembled WGS sequence"/>
</dbReference>
<evidence type="ECO:0000256" key="6">
    <source>
        <dbReference type="ARBA" id="ARBA00023136"/>
    </source>
</evidence>
<dbReference type="PROSITE" id="PS52016">
    <property type="entry name" value="TONB_DEPENDENT_REC_3"/>
    <property type="match status" value="1"/>
</dbReference>
<dbReference type="Pfam" id="PF13715">
    <property type="entry name" value="CarbopepD_reg_2"/>
    <property type="match status" value="1"/>
</dbReference>
<keyword evidence="13" id="KW-1185">Reference proteome</keyword>
<dbReference type="RefSeq" id="WP_120273967.1">
    <property type="nucleotide sequence ID" value="NZ_RAPN01000001.1"/>
</dbReference>
<evidence type="ECO:0000313" key="12">
    <source>
        <dbReference type="EMBL" id="RKD92791.1"/>
    </source>
</evidence>
<keyword evidence="3 8" id="KW-1134">Transmembrane beta strand</keyword>
<name>A0A419WBD0_9BACT</name>
<dbReference type="NCBIfam" id="TIGR04056">
    <property type="entry name" value="OMP_RagA_SusC"/>
    <property type="match status" value="1"/>
</dbReference>
<evidence type="ECO:0000259" key="11">
    <source>
        <dbReference type="Pfam" id="PF07715"/>
    </source>
</evidence>
<dbReference type="SUPFAM" id="SSF56935">
    <property type="entry name" value="Porins"/>
    <property type="match status" value="1"/>
</dbReference>
<keyword evidence="4 8" id="KW-0812">Transmembrane</keyword>
<feature type="signal peptide" evidence="10">
    <location>
        <begin position="1"/>
        <end position="20"/>
    </location>
</feature>
<dbReference type="InterPro" id="IPR008969">
    <property type="entry name" value="CarboxyPept-like_regulatory"/>
</dbReference>
<dbReference type="AlphaFoldDB" id="A0A419WBD0"/>
<evidence type="ECO:0000256" key="8">
    <source>
        <dbReference type="PROSITE-ProRule" id="PRU01360"/>
    </source>
</evidence>
<sequence>MKKIALLLAIFAIGLQSVLAQTKEITGTVTSADDGSTIPGVSVSVKGTTLGTITDLDGNYSMKVPQDAKTLVFSFVGMQTLEVVIEGATVNAALQSDVVGINEVVVTALGISRERKSLGYAVQEVSGEEVNNTKGDNFVTSLSGRVSGIQVKNNTNFGGSTNVIIRGSSSLTGNNQALFIVDGIPIDNANTNNSGQTTGRSGYDYGNAAADINPNDIESISVLKGAAATALYGSRAANGVILITTKKGKDSAGKGPQVKVSSNVTISKIDKKTFPEYQTSYGAGYGDYYYSDGDHPGLEYYADVNGDGVTDYTTPYYEDASRGEKFDASLMVYQWDALYADSPNYLKATPWVAGANGPESFFETGVSTSNSVDVSGGDDQTTYRFNYTYFDQSGVMPNSHLDKHNLMFNGSHKILDNLKITSSANYIRTSGKGRPSTGYSDNIMSSFRQWYQVNVDLGLQEQMYKKTHQNITWNPVAYDDLAPAYWDNPYWVRYENYETDGRSRLIGYAQLDWDITSDLSAMGRYSIDTYEELQEERKAVGSGAGEFGVDRPDVTSGYSRYTKAFTETNLDLMLNYHKSFTEDLDFTAILGMNVRRTKNETVYASTNNGLAVEGLYALSNSVDAMLPPEEVFYRVGVNGIFGSVSLGYKNTLFLDGTLRRDQSSTLPEANNTYYYPSVTTSFIFSNLAEADWMSLGKVRLNYAEVGNSAPALSTKDVYSANSPFSGTSLVTLPNTKKNSTLKPERTKSWEAGLEMNFVKNRVGFDLAFYKTNTTDQLMPVTVSYATGFSSNWVNAGELQNKGIELAIMGTPVKSKDFRWDARLNWSTNKNEVISLYKDESGNQITNLQLASFQGGVSTNARVGQPYGTILGSDFQYADNGGKIVSQTTGRYLKTSTNDQVIGDTNPDWNAGLSNSFKYKNLALSFLIDWQKGGDVFSLDLWYGMGTGLYKETAGLNDLGNEKRSAIEKNSDGTYASTSGGTINPGVDADGNPNTVRVSNQNYGADGWAVSPNKKFVYDASYIKLREVTLTYDLPKSIVNKLYLENASIGIVASNLWIIHKNLPYADPEASQGSGNYQGWQSGVMPANKNFGFTLNLQF</sequence>
<feature type="compositionally biased region" description="Polar residues" evidence="9">
    <location>
        <begin position="971"/>
        <end position="981"/>
    </location>
</feature>
<dbReference type="Gene3D" id="2.170.130.10">
    <property type="entry name" value="TonB-dependent receptor, plug domain"/>
    <property type="match status" value="1"/>
</dbReference>
<dbReference type="InterPro" id="IPR023996">
    <property type="entry name" value="TonB-dep_OMP_SusC/RagA"/>
</dbReference>
<dbReference type="OrthoDB" id="9768177at2"/>
<dbReference type="InterPro" id="IPR036942">
    <property type="entry name" value="Beta-barrel_TonB_sf"/>
</dbReference>
<evidence type="ECO:0000313" key="13">
    <source>
        <dbReference type="Proteomes" id="UP000283387"/>
    </source>
</evidence>
<evidence type="ECO:0000256" key="5">
    <source>
        <dbReference type="ARBA" id="ARBA00022729"/>
    </source>
</evidence>
<feature type="chain" id="PRO_5019417102" evidence="10">
    <location>
        <begin position="21"/>
        <end position="1098"/>
    </location>
</feature>
<dbReference type="GO" id="GO:0009279">
    <property type="term" value="C:cell outer membrane"/>
    <property type="evidence" value="ECO:0007669"/>
    <property type="project" value="UniProtKB-SubCell"/>
</dbReference>
<dbReference type="Gene3D" id="2.60.40.1120">
    <property type="entry name" value="Carboxypeptidase-like, regulatory domain"/>
    <property type="match status" value="1"/>
</dbReference>
<dbReference type="InterPro" id="IPR039426">
    <property type="entry name" value="TonB-dep_rcpt-like"/>
</dbReference>
<proteinExistence type="inferred from homology"/>
<comment type="subcellular location">
    <subcellularLocation>
        <location evidence="1 8">Cell outer membrane</location>
        <topology evidence="1 8">Multi-pass membrane protein</topology>
    </subcellularLocation>
</comment>
<feature type="region of interest" description="Disordered" evidence="9">
    <location>
        <begin position="970"/>
        <end position="991"/>
    </location>
</feature>
<keyword evidence="7 8" id="KW-0998">Cell outer membrane</keyword>
<dbReference type="PANTHER" id="PTHR30069">
    <property type="entry name" value="TONB-DEPENDENT OUTER MEMBRANE RECEPTOR"/>
    <property type="match status" value="1"/>
</dbReference>
<evidence type="ECO:0000256" key="10">
    <source>
        <dbReference type="SAM" id="SignalP"/>
    </source>
</evidence>
<dbReference type="Gene3D" id="2.40.170.20">
    <property type="entry name" value="TonB-dependent receptor, beta-barrel domain"/>
    <property type="match status" value="1"/>
</dbReference>
<dbReference type="SUPFAM" id="SSF49464">
    <property type="entry name" value="Carboxypeptidase regulatory domain-like"/>
    <property type="match status" value="1"/>
</dbReference>
<comment type="caution">
    <text evidence="12">The sequence shown here is derived from an EMBL/GenBank/DDBJ whole genome shotgun (WGS) entry which is preliminary data.</text>
</comment>
<keyword evidence="6 8" id="KW-0472">Membrane</keyword>